<name>A0A2K3UVL4_9DEIO</name>
<dbReference type="EMBL" id="PPPD01000001">
    <property type="protein sequence ID" value="PNY80585.1"/>
    <property type="molecule type" value="Genomic_DNA"/>
</dbReference>
<dbReference type="InterPro" id="IPR047928">
    <property type="entry name" value="Perm_prefix_1"/>
</dbReference>
<dbReference type="RefSeq" id="WP_103310466.1">
    <property type="nucleotide sequence ID" value="NZ_PPPD01000001.1"/>
</dbReference>
<evidence type="ECO:0000313" key="1">
    <source>
        <dbReference type="EMBL" id="PNY80585.1"/>
    </source>
</evidence>
<comment type="caution">
    <text evidence="1">The sequence shown here is derived from an EMBL/GenBank/DDBJ whole genome shotgun (WGS) entry which is preliminary data.</text>
</comment>
<organism evidence="1 2">
    <name type="scientific">Deinococcus koreensis</name>
    <dbReference type="NCBI Taxonomy" id="2054903"/>
    <lineage>
        <taxon>Bacteria</taxon>
        <taxon>Thermotogati</taxon>
        <taxon>Deinococcota</taxon>
        <taxon>Deinococci</taxon>
        <taxon>Deinococcales</taxon>
        <taxon>Deinococcaceae</taxon>
        <taxon>Deinococcus</taxon>
    </lineage>
</organism>
<reference evidence="1 2" key="1">
    <citation type="submission" date="2018-01" db="EMBL/GenBank/DDBJ databases">
        <title>Deinococcus koreensis sp. nov., a radiation-resistant bacterium isolated from river water.</title>
        <authorList>
            <person name="Choi A."/>
        </authorList>
    </citation>
    <scope>NUCLEOTIDE SEQUENCE [LARGE SCALE GENOMIC DNA]</scope>
    <source>
        <strain evidence="1 2">SJW1-2</strain>
    </source>
</reference>
<dbReference type="AlphaFoldDB" id="A0A2K3UVL4"/>
<keyword evidence="2" id="KW-1185">Reference proteome</keyword>
<gene>
    <name evidence="1" type="ORF">CVO96_03695</name>
</gene>
<evidence type="ECO:0000313" key="2">
    <source>
        <dbReference type="Proteomes" id="UP000236379"/>
    </source>
</evidence>
<proteinExistence type="predicted"/>
<dbReference type="NCBIfam" id="NF038403">
    <property type="entry name" value="perm_prefix_1"/>
    <property type="match status" value="1"/>
</dbReference>
<dbReference type="OrthoDB" id="55894at2"/>
<protein>
    <submittedName>
        <fullName evidence="1">Uncharacterized protein</fullName>
    </submittedName>
</protein>
<sequence>MNVNDTERYLNAATRGLWGRQRRELSTELRGHIQMRVNELLIAGHGEAQAQAQVLRELGAPAQVSGGMLQVHTLPGALKGGFAAILVATAMLSVLPHSQAQVQSIYGNIPNYGASGYFNFQQLQEELKRAGAGLTGNAANATLTLPGAPRPDYPVNTWGATTLKQDGQTYIQARSIIAALQNTGAVLKLSGWTNPILQAQGARIRFQTSDWRVLNDLYGQTLGGNTDLTAFGSLPLTMLEPDGNTSEISVSNPRLQKGQIYALVTAQFSDWKRMDSAGNPLDSGTIMLASNIVQGAAGMAQFRIYNDTRPLQLFGTVEAFQKAIDPYRGKTRPWNAARPAPALLLELSGRFDQDAFKVVLPDKTRLN</sequence>
<dbReference type="Proteomes" id="UP000236379">
    <property type="component" value="Unassembled WGS sequence"/>
</dbReference>
<accession>A0A2K3UVL4</accession>